<organism evidence="2 3">
    <name type="scientific">Edaphochlamys debaryana</name>
    <dbReference type="NCBI Taxonomy" id="47281"/>
    <lineage>
        <taxon>Eukaryota</taxon>
        <taxon>Viridiplantae</taxon>
        <taxon>Chlorophyta</taxon>
        <taxon>core chlorophytes</taxon>
        <taxon>Chlorophyceae</taxon>
        <taxon>CS clade</taxon>
        <taxon>Chlamydomonadales</taxon>
        <taxon>Chlamydomonadales incertae sedis</taxon>
        <taxon>Edaphochlamys</taxon>
    </lineage>
</organism>
<keyword evidence="3" id="KW-1185">Reference proteome</keyword>
<dbReference type="AlphaFoldDB" id="A0A835YF22"/>
<sequence>MFFSRCALVVFKTTGGRSWNPPGGLKPLTPSQQRNRKKNIGITLKNLSVLKLAEANQPAVPVRLYKPLSYSRAEWMKKKLEQTRQALGWGGEAAMLGESAKAVLPALRAAREAAAAAKESGSLLPRAAQEALKQGAQR</sequence>
<evidence type="ECO:0000313" key="3">
    <source>
        <dbReference type="Proteomes" id="UP000612055"/>
    </source>
</evidence>
<gene>
    <name evidence="2" type="ORF">HYH03_000208</name>
</gene>
<proteinExistence type="predicted"/>
<comment type="caution">
    <text evidence="2">The sequence shown here is derived from an EMBL/GenBank/DDBJ whole genome shotgun (WGS) entry which is preliminary data.</text>
</comment>
<protein>
    <submittedName>
        <fullName evidence="2">Uncharacterized protein</fullName>
    </submittedName>
</protein>
<accession>A0A835YF22</accession>
<dbReference type="OrthoDB" id="511846at2759"/>
<feature type="region of interest" description="Disordered" evidence="1">
    <location>
        <begin position="118"/>
        <end position="138"/>
    </location>
</feature>
<dbReference type="Proteomes" id="UP000612055">
    <property type="component" value="Unassembled WGS sequence"/>
</dbReference>
<evidence type="ECO:0000256" key="1">
    <source>
        <dbReference type="SAM" id="MobiDB-lite"/>
    </source>
</evidence>
<evidence type="ECO:0000313" key="2">
    <source>
        <dbReference type="EMBL" id="KAG2501707.1"/>
    </source>
</evidence>
<name>A0A835YF22_9CHLO</name>
<dbReference type="EMBL" id="JAEHOE010000001">
    <property type="protein sequence ID" value="KAG2501707.1"/>
    <property type="molecule type" value="Genomic_DNA"/>
</dbReference>
<reference evidence="2" key="1">
    <citation type="journal article" date="2020" name="bioRxiv">
        <title>Comparative genomics of Chlamydomonas.</title>
        <authorList>
            <person name="Craig R.J."/>
            <person name="Hasan A.R."/>
            <person name="Ness R.W."/>
            <person name="Keightley P.D."/>
        </authorList>
    </citation>
    <scope>NUCLEOTIDE SEQUENCE</scope>
    <source>
        <strain evidence="2">CCAP 11/70</strain>
    </source>
</reference>